<gene>
    <name evidence="2" type="ORF">Sjap_019866</name>
</gene>
<dbReference type="Proteomes" id="UP001417504">
    <property type="component" value="Unassembled WGS sequence"/>
</dbReference>
<reference evidence="2 3" key="1">
    <citation type="submission" date="2024-01" db="EMBL/GenBank/DDBJ databases">
        <title>Genome assemblies of Stephania.</title>
        <authorList>
            <person name="Yang L."/>
        </authorList>
    </citation>
    <scope>NUCLEOTIDE SEQUENCE [LARGE SCALE GENOMIC DNA]</scope>
    <source>
        <strain evidence="2">QJT</strain>
        <tissue evidence="2">Leaf</tissue>
    </source>
</reference>
<name>A0AAP0HYI2_9MAGN</name>
<dbReference type="EMBL" id="JBBNAE010000008">
    <property type="protein sequence ID" value="KAK9102612.1"/>
    <property type="molecule type" value="Genomic_DNA"/>
</dbReference>
<dbReference type="AlphaFoldDB" id="A0AAP0HYI2"/>
<feature type="compositionally biased region" description="Polar residues" evidence="1">
    <location>
        <begin position="82"/>
        <end position="93"/>
    </location>
</feature>
<sequence>MERPRVREMDSRDEEKEERNEMREMRGALPFKPLVKPVNLPFTVDWPLESSRGLYNPGWKTRGRTPLVRHGVGEATLPPSLTLESASEGSPQCSPALGTPPPRLASRSVGRSRVVVCHPLLLHGLLGVVVCPPSDDDAAILPRQSLVVPLPLSDGS</sequence>
<organism evidence="2 3">
    <name type="scientific">Stephania japonica</name>
    <dbReference type="NCBI Taxonomy" id="461633"/>
    <lineage>
        <taxon>Eukaryota</taxon>
        <taxon>Viridiplantae</taxon>
        <taxon>Streptophyta</taxon>
        <taxon>Embryophyta</taxon>
        <taxon>Tracheophyta</taxon>
        <taxon>Spermatophyta</taxon>
        <taxon>Magnoliopsida</taxon>
        <taxon>Ranunculales</taxon>
        <taxon>Menispermaceae</taxon>
        <taxon>Menispermoideae</taxon>
        <taxon>Cissampelideae</taxon>
        <taxon>Stephania</taxon>
    </lineage>
</organism>
<evidence type="ECO:0000313" key="2">
    <source>
        <dbReference type="EMBL" id="KAK9102612.1"/>
    </source>
</evidence>
<proteinExistence type="predicted"/>
<feature type="region of interest" description="Disordered" evidence="1">
    <location>
        <begin position="1"/>
        <end position="24"/>
    </location>
</feature>
<protein>
    <submittedName>
        <fullName evidence="2">Uncharacterized protein</fullName>
    </submittedName>
</protein>
<evidence type="ECO:0000256" key="1">
    <source>
        <dbReference type="SAM" id="MobiDB-lite"/>
    </source>
</evidence>
<keyword evidence="3" id="KW-1185">Reference proteome</keyword>
<comment type="caution">
    <text evidence="2">The sequence shown here is derived from an EMBL/GenBank/DDBJ whole genome shotgun (WGS) entry which is preliminary data.</text>
</comment>
<accession>A0AAP0HYI2</accession>
<feature type="region of interest" description="Disordered" evidence="1">
    <location>
        <begin position="78"/>
        <end position="105"/>
    </location>
</feature>
<evidence type="ECO:0000313" key="3">
    <source>
        <dbReference type="Proteomes" id="UP001417504"/>
    </source>
</evidence>